<evidence type="ECO:0000313" key="1">
    <source>
        <dbReference type="EMBL" id="POF62708.1"/>
    </source>
</evidence>
<sequence>MQWQYAWPSFPVASMPARQSGRAEYGLHARVLANVATRGMQV</sequence>
<reference evidence="1 2" key="1">
    <citation type="submission" date="2018-01" db="EMBL/GenBank/DDBJ databases">
        <title>Draft Genome Sequence of Komagataeibacter maltaceti LMG 1529, a Vinegar Producing Acetic Acid Bacterium Isolated from Malt Vinegar Brewery Acetifiers.</title>
        <authorList>
            <person name="Zhang Q."/>
            <person name="Hollensteiner J."/>
            <person name="Poehlein A."/>
            <person name="Daniel R."/>
        </authorList>
    </citation>
    <scope>NUCLEOTIDE SEQUENCE [LARGE SCALE GENOMIC DNA]</scope>
    <source>
        <strain evidence="1 2">LMG 1529</strain>
    </source>
</reference>
<keyword evidence="2" id="KW-1185">Reference proteome</keyword>
<dbReference type="AlphaFoldDB" id="A0A2S3W1M6"/>
<comment type="caution">
    <text evidence="1">The sequence shown here is derived from an EMBL/GenBank/DDBJ whole genome shotgun (WGS) entry which is preliminary data.</text>
</comment>
<dbReference type="Proteomes" id="UP000237344">
    <property type="component" value="Unassembled WGS sequence"/>
</dbReference>
<name>A0A2S3W1M6_9PROT</name>
<accession>A0A2S3W1M6</accession>
<dbReference type="EMBL" id="POTC01000018">
    <property type="protein sequence ID" value="POF62708.1"/>
    <property type="molecule type" value="Genomic_DNA"/>
</dbReference>
<gene>
    <name evidence="1" type="ORF">KMAL_16450</name>
</gene>
<protein>
    <submittedName>
        <fullName evidence="1">Uncharacterized protein</fullName>
    </submittedName>
</protein>
<evidence type="ECO:0000313" key="2">
    <source>
        <dbReference type="Proteomes" id="UP000237344"/>
    </source>
</evidence>
<proteinExistence type="predicted"/>
<dbReference type="RefSeq" id="WP_275399308.1">
    <property type="nucleotide sequence ID" value="NZ_NKUE01000010.1"/>
</dbReference>
<organism evidence="1 2">
    <name type="scientific">Novacetimonas maltaceti</name>
    <dbReference type="NCBI Taxonomy" id="1203393"/>
    <lineage>
        <taxon>Bacteria</taxon>
        <taxon>Pseudomonadati</taxon>
        <taxon>Pseudomonadota</taxon>
        <taxon>Alphaproteobacteria</taxon>
        <taxon>Acetobacterales</taxon>
        <taxon>Acetobacteraceae</taxon>
        <taxon>Novacetimonas</taxon>
    </lineage>
</organism>